<dbReference type="Gene3D" id="3.10.450.40">
    <property type="match status" value="1"/>
</dbReference>
<dbReference type="EMBL" id="CP046171">
    <property type="protein sequence ID" value="QIS03224.1"/>
    <property type="molecule type" value="Genomic_DNA"/>
</dbReference>
<gene>
    <name evidence="3" type="ORF">F5X71_13695</name>
</gene>
<evidence type="ECO:0000256" key="1">
    <source>
        <dbReference type="SAM" id="SignalP"/>
    </source>
</evidence>
<evidence type="ECO:0000313" key="4">
    <source>
        <dbReference type="Proteomes" id="UP000501705"/>
    </source>
</evidence>
<protein>
    <recommendedName>
        <fullName evidence="2">PepSY domain-containing protein</fullName>
    </recommendedName>
</protein>
<dbReference type="AlphaFoldDB" id="A0A6G9XQN2"/>
<accession>A0A6G9XQN2</accession>
<feature type="domain" description="PepSY" evidence="2">
    <location>
        <begin position="33"/>
        <end position="91"/>
    </location>
</feature>
<reference evidence="3 4" key="1">
    <citation type="journal article" date="2019" name="ACS Chem. Biol.">
        <title>Identification and Mobilization of a Cryptic Antibiotic Biosynthesis Gene Locus from a Human-Pathogenic Nocardia Isolate.</title>
        <authorList>
            <person name="Herisse M."/>
            <person name="Ishida K."/>
            <person name="Porter J.L."/>
            <person name="Howden B."/>
            <person name="Hertweck C."/>
            <person name="Stinear T.P."/>
            <person name="Pidot S.J."/>
        </authorList>
    </citation>
    <scope>NUCLEOTIDE SEQUENCE [LARGE SCALE GENOMIC DNA]</scope>
    <source>
        <strain evidence="3 4">AUSMDU00024985</strain>
    </source>
</reference>
<dbReference type="Proteomes" id="UP000501705">
    <property type="component" value="Chromosome"/>
</dbReference>
<evidence type="ECO:0000313" key="3">
    <source>
        <dbReference type="EMBL" id="QIS03224.1"/>
    </source>
</evidence>
<name>A0A6G9XQN2_NOCBR</name>
<dbReference type="InterPro" id="IPR025711">
    <property type="entry name" value="PepSY"/>
</dbReference>
<organism evidence="3 4">
    <name type="scientific">Nocardia brasiliensis</name>
    <dbReference type="NCBI Taxonomy" id="37326"/>
    <lineage>
        <taxon>Bacteria</taxon>
        <taxon>Bacillati</taxon>
        <taxon>Actinomycetota</taxon>
        <taxon>Actinomycetes</taxon>
        <taxon>Mycobacteriales</taxon>
        <taxon>Nocardiaceae</taxon>
        <taxon>Nocardia</taxon>
    </lineage>
</organism>
<dbReference type="RefSeq" id="WP_167462291.1">
    <property type="nucleotide sequence ID" value="NZ_CP046171.1"/>
</dbReference>
<sequence length="96" mass="9796">MFIGSHLRTLTVGAALAVALIGGGATATAEPAVTEQQALDAARTALMGATVQSIEFDTSDGTPKWEIDVMTRTGGGYEVAIDARTGTIVSIDQDNG</sequence>
<keyword evidence="1" id="KW-0732">Signal</keyword>
<proteinExistence type="predicted"/>
<feature type="signal peptide" evidence="1">
    <location>
        <begin position="1"/>
        <end position="29"/>
    </location>
</feature>
<evidence type="ECO:0000259" key="2">
    <source>
        <dbReference type="Pfam" id="PF03413"/>
    </source>
</evidence>
<dbReference type="Pfam" id="PF03413">
    <property type="entry name" value="PepSY"/>
    <property type="match status" value="1"/>
</dbReference>
<feature type="chain" id="PRO_5026332757" description="PepSY domain-containing protein" evidence="1">
    <location>
        <begin position="30"/>
        <end position="96"/>
    </location>
</feature>